<gene>
    <name evidence="3" type="ORF">OE88DRAFT_1726225</name>
</gene>
<feature type="transmembrane region" description="Helical" evidence="2">
    <location>
        <begin position="514"/>
        <end position="535"/>
    </location>
</feature>
<feature type="region of interest" description="Disordered" evidence="1">
    <location>
        <begin position="389"/>
        <end position="418"/>
    </location>
</feature>
<evidence type="ECO:0000256" key="1">
    <source>
        <dbReference type="SAM" id="MobiDB-lite"/>
    </source>
</evidence>
<keyword evidence="2" id="KW-1133">Transmembrane helix</keyword>
<feature type="transmembrane region" description="Helical" evidence="2">
    <location>
        <begin position="199"/>
        <end position="220"/>
    </location>
</feature>
<name>A0A5C3N8Y4_9AGAM</name>
<feature type="transmembrane region" description="Helical" evidence="2">
    <location>
        <begin position="482"/>
        <end position="502"/>
    </location>
</feature>
<dbReference type="PANTHER" id="PTHR35043:SF7">
    <property type="entry name" value="TRANSCRIPTION FACTOR DOMAIN-CONTAINING PROTEIN"/>
    <property type="match status" value="1"/>
</dbReference>
<keyword evidence="2" id="KW-0472">Membrane</keyword>
<evidence type="ECO:0000313" key="3">
    <source>
        <dbReference type="EMBL" id="TFK50281.1"/>
    </source>
</evidence>
<organism evidence="3 4">
    <name type="scientific">Heliocybe sulcata</name>
    <dbReference type="NCBI Taxonomy" id="5364"/>
    <lineage>
        <taxon>Eukaryota</taxon>
        <taxon>Fungi</taxon>
        <taxon>Dikarya</taxon>
        <taxon>Basidiomycota</taxon>
        <taxon>Agaricomycotina</taxon>
        <taxon>Agaricomycetes</taxon>
        <taxon>Gloeophyllales</taxon>
        <taxon>Gloeophyllaceae</taxon>
        <taxon>Heliocybe</taxon>
    </lineage>
</organism>
<evidence type="ECO:0000256" key="2">
    <source>
        <dbReference type="SAM" id="Phobius"/>
    </source>
</evidence>
<feature type="compositionally biased region" description="Polar residues" evidence="1">
    <location>
        <begin position="394"/>
        <end position="418"/>
    </location>
</feature>
<keyword evidence="4" id="KW-1185">Reference proteome</keyword>
<dbReference type="AlphaFoldDB" id="A0A5C3N8Y4"/>
<dbReference type="OrthoDB" id="9451547at2759"/>
<dbReference type="Proteomes" id="UP000305948">
    <property type="component" value="Unassembled WGS sequence"/>
</dbReference>
<feature type="transmembrane region" description="Helical" evidence="2">
    <location>
        <begin position="167"/>
        <end position="187"/>
    </location>
</feature>
<sequence length="616" mass="69571">MSAKTNPSYLRTRNINNGSYSLFVQETVRIREWDKDEDKTTSSTDMEDVAARSSETHARGAGRGERTRSRLDVFHAQHRGFVESIVFVYSIEHLYMLSCRTVRPLPQLVDPCRRTGDPHLVLATNAATPMFLPPDTDKLQNLTILPVITGSVDTCHDIDNCRTLLEIVQSCFITIFACTWVSLHLNIPPRDQAWYRGPLRHFGVMLMGIIAPELVVAWAARQWYVSRELEKKYRKYADMHRKPWSRTHSFFALMGGYVLCDGRSAEVLDIDVEQDFVDFFSSSDSRTQLTADDLADKGKKDWLSKSFAVVQTAWFILQCVARSIQHRALSELEVATCGFAVLNAVTYYLWFDKPQGVRLPFLVDIQGSVLAIDKLGGCIVRAEEPGAGRLPQVPSATRGSTQYLQSSQPIGPSSHQHQQPELPVVHHLWTKLTDFLHKRLPSGILYAFVEMAGNDHLHAHELSGTAVPTFYSGDCTPKRDDVAITISVGFSILFGAIHCLAWRFDFPSYAEATMWRTCSVAITCLPALRLVTYFVQSWAPATYEFMMRNVLGKTIVDVKGWGWWVLGLLVKMVNHFGVIVYIGARFILLVLVFTLLRSLPPSAFETVSWTMFIPHI</sequence>
<proteinExistence type="predicted"/>
<protein>
    <submittedName>
        <fullName evidence="3">Uncharacterized protein</fullName>
    </submittedName>
</protein>
<dbReference type="PANTHER" id="PTHR35043">
    <property type="entry name" value="TRANSCRIPTION FACTOR DOMAIN-CONTAINING PROTEIN"/>
    <property type="match status" value="1"/>
</dbReference>
<keyword evidence="2" id="KW-0812">Transmembrane</keyword>
<feature type="region of interest" description="Disordered" evidence="1">
    <location>
        <begin position="35"/>
        <end position="67"/>
    </location>
</feature>
<feature type="compositionally biased region" description="Basic and acidic residues" evidence="1">
    <location>
        <begin position="54"/>
        <end position="67"/>
    </location>
</feature>
<dbReference type="EMBL" id="ML213513">
    <property type="protein sequence ID" value="TFK50281.1"/>
    <property type="molecule type" value="Genomic_DNA"/>
</dbReference>
<evidence type="ECO:0000313" key="4">
    <source>
        <dbReference type="Proteomes" id="UP000305948"/>
    </source>
</evidence>
<reference evidence="3 4" key="1">
    <citation type="journal article" date="2019" name="Nat. Ecol. Evol.">
        <title>Megaphylogeny resolves global patterns of mushroom evolution.</title>
        <authorList>
            <person name="Varga T."/>
            <person name="Krizsan K."/>
            <person name="Foldi C."/>
            <person name="Dima B."/>
            <person name="Sanchez-Garcia M."/>
            <person name="Sanchez-Ramirez S."/>
            <person name="Szollosi G.J."/>
            <person name="Szarkandi J.G."/>
            <person name="Papp V."/>
            <person name="Albert L."/>
            <person name="Andreopoulos W."/>
            <person name="Angelini C."/>
            <person name="Antonin V."/>
            <person name="Barry K.W."/>
            <person name="Bougher N.L."/>
            <person name="Buchanan P."/>
            <person name="Buyck B."/>
            <person name="Bense V."/>
            <person name="Catcheside P."/>
            <person name="Chovatia M."/>
            <person name="Cooper J."/>
            <person name="Damon W."/>
            <person name="Desjardin D."/>
            <person name="Finy P."/>
            <person name="Geml J."/>
            <person name="Haridas S."/>
            <person name="Hughes K."/>
            <person name="Justo A."/>
            <person name="Karasinski D."/>
            <person name="Kautmanova I."/>
            <person name="Kiss B."/>
            <person name="Kocsube S."/>
            <person name="Kotiranta H."/>
            <person name="LaButti K.M."/>
            <person name="Lechner B.E."/>
            <person name="Liimatainen K."/>
            <person name="Lipzen A."/>
            <person name="Lukacs Z."/>
            <person name="Mihaltcheva S."/>
            <person name="Morgado L.N."/>
            <person name="Niskanen T."/>
            <person name="Noordeloos M.E."/>
            <person name="Ohm R.A."/>
            <person name="Ortiz-Santana B."/>
            <person name="Ovrebo C."/>
            <person name="Racz N."/>
            <person name="Riley R."/>
            <person name="Savchenko A."/>
            <person name="Shiryaev A."/>
            <person name="Soop K."/>
            <person name="Spirin V."/>
            <person name="Szebenyi C."/>
            <person name="Tomsovsky M."/>
            <person name="Tulloss R.E."/>
            <person name="Uehling J."/>
            <person name="Grigoriev I.V."/>
            <person name="Vagvolgyi C."/>
            <person name="Papp T."/>
            <person name="Martin F.M."/>
            <person name="Miettinen O."/>
            <person name="Hibbett D.S."/>
            <person name="Nagy L.G."/>
        </authorList>
    </citation>
    <scope>NUCLEOTIDE SEQUENCE [LARGE SCALE GENOMIC DNA]</scope>
    <source>
        <strain evidence="3 4">OMC1185</strain>
    </source>
</reference>
<dbReference type="STRING" id="5364.A0A5C3N8Y4"/>
<accession>A0A5C3N8Y4</accession>